<evidence type="ECO:0000256" key="3">
    <source>
        <dbReference type="SAM" id="Phobius"/>
    </source>
</evidence>
<sequence length="359" mass="42534">MSTVRNPWFDNIKGLLIFTVVFGHMIETYRDIPGNEMMLYLYNVIYFFHMPLFILLTGYFFKPNKPARIMKLFIVFIVWQLVNGVLSEVINEQQLISLTPESRIFSIFNPYWTLWYLLGVIVWSIVTPYFMKLRYPLIISIAFAVIISYADQVTGWFSLRKLINFYPYFLLGYILANRNVLISLGERAKSYRHPLRWGALFVFLAFLVVMVYYQHIPKGTEFLFMRESYNYFDWSIWKGLFYHLLLYAGTIGLSLALILLVPQGKPLLFFNRIGFYSLFIYLIHTNLIRIYRVLMPEELTTAPFLKVATALIGSMLLSWIITRDPIIKFFKPLIQPELNWLLRSDQQTYRNSKESFDSK</sequence>
<keyword evidence="3" id="KW-0472">Membrane</keyword>
<evidence type="ECO:0000256" key="2">
    <source>
        <dbReference type="ARBA" id="ARBA00007400"/>
    </source>
</evidence>
<organism evidence="5 6">
    <name type="scientific">Cytobacillus firmus</name>
    <name type="common">Bacillus firmus</name>
    <dbReference type="NCBI Taxonomy" id="1399"/>
    <lineage>
        <taxon>Bacteria</taxon>
        <taxon>Bacillati</taxon>
        <taxon>Bacillota</taxon>
        <taxon>Bacilli</taxon>
        <taxon>Bacillales</taxon>
        <taxon>Bacillaceae</taxon>
        <taxon>Cytobacillus</taxon>
    </lineage>
</organism>
<dbReference type="InterPro" id="IPR052734">
    <property type="entry name" value="Nod_factor_acetyltransferase"/>
</dbReference>
<proteinExistence type="inferred from homology"/>
<feature type="transmembrane region" description="Helical" evidence="3">
    <location>
        <begin position="110"/>
        <end position="130"/>
    </location>
</feature>
<feature type="transmembrane region" description="Helical" evidence="3">
    <location>
        <begin position="137"/>
        <end position="159"/>
    </location>
</feature>
<keyword evidence="3" id="KW-0812">Transmembrane</keyword>
<protein>
    <submittedName>
        <fullName evidence="5">Arginine/ornithine antiporter ArcD</fullName>
    </submittedName>
</protein>
<feature type="domain" description="Acyltransferase 3" evidence="4">
    <location>
        <begin position="6"/>
        <end position="323"/>
    </location>
</feature>
<comment type="caution">
    <text evidence="5">The sequence shown here is derived from an EMBL/GenBank/DDBJ whole genome shotgun (WGS) entry which is preliminary data.</text>
</comment>
<dbReference type="GO" id="GO:0016747">
    <property type="term" value="F:acyltransferase activity, transferring groups other than amino-acyl groups"/>
    <property type="evidence" value="ECO:0007669"/>
    <property type="project" value="InterPro"/>
</dbReference>
<keyword evidence="3" id="KW-1133">Transmembrane helix</keyword>
<feature type="transmembrane region" description="Helical" evidence="3">
    <location>
        <begin position="303"/>
        <end position="321"/>
    </location>
</feature>
<gene>
    <name evidence="5" type="ORF">KIS1582_1210</name>
</gene>
<dbReference type="RefSeq" id="WP_159344545.1">
    <property type="nucleotide sequence ID" value="NZ_JBALOT010000039.1"/>
</dbReference>
<dbReference type="AlphaFoldDB" id="A0A800NBM2"/>
<feature type="transmembrane region" description="Helical" evidence="3">
    <location>
        <begin position="41"/>
        <end position="60"/>
    </location>
</feature>
<reference evidence="5 6" key="1">
    <citation type="journal article" date="2020" name="G3 (Bethesda)">
        <title>Whole Genome Sequencing and Comparative Genomics of Two Nematicidal Bacillus Strains Reveals a Wide Range of Possible Virulence Factors.</title>
        <authorList>
            <person name="Susic N."/>
            <person name="Janezic S."/>
            <person name="Rupnik M."/>
            <person name="Geric Stare B."/>
        </authorList>
    </citation>
    <scope>NUCLEOTIDE SEQUENCE [LARGE SCALE GENOMIC DNA]</scope>
    <source>
        <strain evidence="5 6">I-1582</strain>
    </source>
</reference>
<evidence type="ECO:0000259" key="4">
    <source>
        <dbReference type="Pfam" id="PF01757"/>
    </source>
</evidence>
<accession>A0A800NBM2</accession>
<dbReference type="Pfam" id="PF01757">
    <property type="entry name" value="Acyl_transf_3"/>
    <property type="match status" value="1"/>
</dbReference>
<evidence type="ECO:0000313" key="6">
    <source>
        <dbReference type="Proteomes" id="UP000465778"/>
    </source>
</evidence>
<evidence type="ECO:0000313" key="5">
    <source>
        <dbReference type="EMBL" id="KAF0825008.1"/>
    </source>
</evidence>
<comment type="similarity">
    <text evidence="2">Belongs to the acyltransferase 3 family.</text>
</comment>
<dbReference type="PANTHER" id="PTHR37312:SF1">
    <property type="entry name" value="MEMBRANE-BOUND ACYLTRANSFERASE YKRP-RELATED"/>
    <property type="match status" value="1"/>
</dbReference>
<dbReference type="Proteomes" id="UP000465778">
    <property type="component" value="Unassembled WGS sequence"/>
</dbReference>
<dbReference type="PANTHER" id="PTHR37312">
    <property type="entry name" value="MEMBRANE-BOUND ACYLTRANSFERASE YKRP-RELATED"/>
    <property type="match status" value="1"/>
</dbReference>
<evidence type="ECO:0000256" key="1">
    <source>
        <dbReference type="ARBA" id="ARBA00004370"/>
    </source>
</evidence>
<feature type="transmembrane region" description="Helical" evidence="3">
    <location>
        <begin position="273"/>
        <end position="291"/>
    </location>
</feature>
<dbReference type="EMBL" id="VDEM01000008">
    <property type="protein sequence ID" value="KAF0825008.1"/>
    <property type="molecule type" value="Genomic_DNA"/>
</dbReference>
<dbReference type="InterPro" id="IPR002656">
    <property type="entry name" value="Acyl_transf_3_dom"/>
</dbReference>
<feature type="transmembrane region" description="Helical" evidence="3">
    <location>
        <begin position="236"/>
        <end position="261"/>
    </location>
</feature>
<feature type="transmembrane region" description="Helical" evidence="3">
    <location>
        <begin position="72"/>
        <end position="90"/>
    </location>
</feature>
<name>A0A800NBM2_CYTFI</name>
<feature type="transmembrane region" description="Helical" evidence="3">
    <location>
        <begin position="197"/>
        <end position="216"/>
    </location>
</feature>
<feature type="transmembrane region" description="Helical" evidence="3">
    <location>
        <begin position="165"/>
        <end position="185"/>
    </location>
</feature>
<dbReference type="OrthoDB" id="6623990at2"/>
<comment type="subcellular location">
    <subcellularLocation>
        <location evidence="1">Membrane</location>
    </subcellularLocation>
</comment>